<gene>
    <name evidence="2" type="ORF">QC764_201910</name>
</gene>
<proteinExistence type="predicted"/>
<feature type="region of interest" description="Disordered" evidence="1">
    <location>
        <begin position="35"/>
        <end position="57"/>
    </location>
</feature>
<feature type="compositionally biased region" description="Low complexity" evidence="1">
    <location>
        <begin position="10"/>
        <end position="23"/>
    </location>
</feature>
<name>A0ABR0IFK7_9PEZI</name>
<dbReference type="GeneID" id="87964760"/>
<dbReference type="RefSeq" id="XP_062802656.1">
    <property type="nucleotide sequence ID" value="XM_062943895.1"/>
</dbReference>
<accession>A0ABR0IFK7</accession>
<dbReference type="Proteomes" id="UP001323617">
    <property type="component" value="Unassembled WGS sequence"/>
</dbReference>
<evidence type="ECO:0000313" key="2">
    <source>
        <dbReference type="EMBL" id="KAK4679186.1"/>
    </source>
</evidence>
<feature type="compositionally biased region" description="Pro residues" evidence="1">
    <location>
        <begin position="44"/>
        <end position="56"/>
    </location>
</feature>
<dbReference type="EMBL" id="JAFFHC010000002">
    <property type="protein sequence ID" value="KAK4679186.1"/>
    <property type="molecule type" value="Genomic_DNA"/>
</dbReference>
<comment type="caution">
    <text evidence="2">The sequence shown here is derived from an EMBL/GenBank/DDBJ whole genome shotgun (WGS) entry which is preliminary data.</text>
</comment>
<keyword evidence="3" id="KW-1185">Reference proteome</keyword>
<organism evidence="2 3">
    <name type="scientific">Podospora pseudoanserina</name>
    <dbReference type="NCBI Taxonomy" id="2609844"/>
    <lineage>
        <taxon>Eukaryota</taxon>
        <taxon>Fungi</taxon>
        <taxon>Dikarya</taxon>
        <taxon>Ascomycota</taxon>
        <taxon>Pezizomycotina</taxon>
        <taxon>Sordariomycetes</taxon>
        <taxon>Sordariomycetidae</taxon>
        <taxon>Sordariales</taxon>
        <taxon>Podosporaceae</taxon>
        <taxon>Podospora</taxon>
    </lineage>
</organism>
<evidence type="ECO:0000256" key="1">
    <source>
        <dbReference type="SAM" id="MobiDB-lite"/>
    </source>
</evidence>
<reference evidence="2 3" key="1">
    <citation type="journal article" date="2023" name="bioRxiv">
        <title>High-quality genome assemblies of four members of thePodospora anserinaspecies complex.</title>
        <authorList>
            <person name="Ament-Velasquez S.L."/>
            <person name="Vogan A.A."/>
            <person name="Wallerman O."/>
            <person name="Hartmann F."/>
            <person name="Gautier V."/>
            <person name="Silar P."/>
            <person name="Giraud T."/>
            <person name="Johannesson H."/>
        </authorList>
    </citation>
    <scope>NUCLEOTIDE SEQUENCE [LARGE SCALE GENOMIC DNA]</scope>
    <source>
        <strain evidence="2 3">CBS 124.78</strain>
    </source>
</reference>
<protein>
    <submittedName>
        <fullName evidence="2">Uncharacterized protein</fullName>
    </submittedName>
</protein>
<evidence type="ECO:0000313" key="3">
    <source>
        <dbReference type="Proteomes" id="UP001323617"/>
    </source>
</evidence>
<feature type="region of interest" description="Disordered" evidence="1">
    <location>
        <begin position="1"/>
        <end position="23"/>
    </location>
</feature>
<sequence length="79" mass="8615">MPSITTVHESLPSQTSTPTSTQLTAAQTLITRERTLHPDDPNHALPPLPPPIPHPSPHIRILPPLQYLPPPKLNALDLS</sequence>